<reference evidence="1 2" key="1">
    <citation type="submission" date="2018-06" db="EMBL/GenBank/DDBJ databases">
        <title>Genomic Encyclopedia of Archaeal and Bacterial Type Strains, Phase II (KMG-II): from individual species to whole genera.</title>
        <authorList>
            <person name="Goeker M."/>
        </authorList>
    </citation>
    <scope>NUCLEOTIDE SEQUENCE [LARGE SCALE GENOMIC DNA]</scope>
    <source>
        <strain evidence="1 2">ATCC BAA-1881</strain>
    </source>
</reference>
<keyword evidence="2" id="KW-1185">Reference proteome</keyword>
<evidence type="ECO:0000313" key="2">
    <source>
        <dbReference type="Proteomes" id="UP000248806"/>
    </source>
</evidence>
<name>A0A326TUB0_THEHA</name>
<dbReference type="Proteomes" id="UP000248806">
    <property type="component" value="Unassembled WGS sequence"/>
</dbReference>
<sequence>MQSAYERFKQLKQERENRKNQNQTWTNHFIDLKDGESFRLRFLFNILDEPNHEREMLALKMHDYFLTNENKYVRALCAEELNKPCQLCQQAADELELARENTDQAVRKAAMSAAYRKAARDHFILPCFLYTEETVIPKLLDLKSQILNDLIALYEEGIESEDEQGNVIKLHDITIGDFTYKRSGTGKDTRYSLLFTRIKPIKLPSVSRERILEMIQESRPARIVTSEADPFLTEDLGELDEYHF</sequence>
<gene>
    <name evidence="1" type="ORF">EI42_05975</name>
</gene>
<proteinExistence type="predicted"/>
<organism evidence="1 2">
    <name type="scientific">Thermosporothrix hazakensis</name>
    <dbReference type="NCBI Taxonomy" id="644383"/>
    <lineage>
        <taxon>Bacteria</taxon>
        <taxon>Bacillati</taxon>
        <taxon>Chloroflexota</taxon>
        <taxon>Ktedonobacteria</taxon>
        <taxon>Ktedonobacterales</taxon>
        <taxon>Thermosporotrichaceae</taxon>
        <taxon>Thermosporothrix</taxon>
    </lineage>
</organism>
<dbReference type="AlphaFoldDB" id="A0A326TUB0"/>
<dbReference type="EMBL" id="QKUF01000044">
    <property type="protein sequence ID" value="PZW19666.1"/>
    <property type="molecule type" value="Genomic_DNA"/>
</dbReference>
<protein>
    <submittedName>
        <fullName evidence="1">Uncharacterized protein</fullName>
    </submittedName>
</protein>
<comment type="caution">
    <text evidence="1">The sequence shown here is derived from an EMBL/GenBank/DDBJ whole genome shotgun (WGS) entry which is preliminary data.</text>
</comment>
<evidence type="ECO:0000313" key="1">
    <source>
        <dbReference type="EMBL" id="PZW19666.1"/>
    </source>
</evidence>
<accession>A0A326TUB0</accession>